<dbReference type="Pfam" id="PF07858">
    <property type="entry name" value="LEH"/>
    <property type="match status" value="1"/>
</dbReference>
<feature type="domain" description="Limonene-1,2-epoxide hydrolase" evidence="1">
    <location>
        <begin position="30"/>
        <end position="130"/>
    </location>
</feature>
<evidence type="ECO:0000259" key="1">
    <source>
        <dbReference type="Pfam" id="PF07858"/>
    </source>
</evidence>
<accession>A0A1X1TU79</accession>
<dbReference type="InterPro" id="IPR013100">
    <property type="entry name" value="LEH"/>
</dbReference>
<proteinExistence type="predicted"/>
<dbReference type="Gene3D" id="3.10.450.50">
    <property type="match status" value="1"/>
</dbReference>
<dbReference type="EMBL" id="LQOV01000034">
    <property type="protein sequence ID" value="ORV47938.1"/>
    <property type="molecule type" value="Genomic_DNA"/>
</dbReference>
<dbReference type="STRING" id="292462.AWC05_04980"/>
<dbReference type="RefSeq" id="WP_085225944.1">
    <property type="nucleotide sequence ID" value="NZ_AP022576.1"/>
</dbReference>
<dbReference type="Proteomes" id="UP000193010">
    <property type="component" value="Unassembled WGS sequence"/>
</dbReference>
<dbReference type="InterPro" id="IPR032710">
    <property type="entry name" value="NTF2-like_dom_sf"/>
</dbReference>
<evidence type="ECO:0000313" key="2">
    <source>
        <dbReference type="EMBL" id="ORV47938.1"/>
    </source>
</evidence>
<comment type="caution">
    <text evidence="2">The sequence shown here is derived from an EMBL/GenBank/DDBJ whole genome shotgun (WGS) entry which is preliminary data.</text>
</comment>
<keyword evidence="3" id="KW-1185">Reference proteome</keyword>
<sequence length="148" mass="16403">MTTHDQHELLALEFFAAWGESFDAMCESFNALASEGVWDQRPIPKLTGPRQAVRFLRIAHRVLGLATIDVEILSIASNDDVVHTARIDRLRRADGTLIAAAPVAGVLTFDAGKITHWREYFDATGFLGQTIATSLAHPIRRLGRARRP</sequence>
<evidence type="ECO:0000313" key="3">
    <source>
        <dbReference type="Proteomes" id="UP000193010"/>
    </source>
</evidence>
<reference evidence="2 3" key="1">
    <citation type="submission" date="2016-01" db="EMBL/GenBank/DDBJ databases">
        <title>The new phylogeny of the genus Mycobacterium.</title>
        <authorList>
            <person name="Tarcisio F."/>
            <person name="Conor M."/>
            <person name="Antonella G."/>
            <person name="Elisabetta G."/>
            <person name="Giulia F.S."/>
            <person name="Sara T."/>
            <person name="Anna F."/>
            <person name="Clotilde B."/>
            <person name="Roberto B."/>
            <person name="Veronica D.S."/>
            <person name="Fabio R."/>
            <person name="Monica P."/>
            <person name="Olivier J."/>
            <person name="Enrico T."/>
            <person name="Nicola S."/>
        </authorList>
    </citation>
    <scope>NUCLEOTIDE SEQUENCE [LARGE SCALE GENOMIC DNA]</scope>
    <source>
        <strain evidence="2 3">DSM 44852</strain>
    </source>
</reference>
<dbReference type="AlphaFoldDB" id="A0A1X1TU79"/>
<protein>
    <recommendedName>
        <fullName evidence="1">Limonene-1,2-epoxide hydrolase domain-containing protein</fullName>
    </recommendedName>
</protein>
<name>A0A1X1TU79_MYCFL</name>
<gene>
    <name evidence="2" type="ORF">AWC05_04980</name>
</gene>
<dbReference type="SUPFAM" id="SSF54427">
    <property type="entry name" value="NTF2-like"/>
    <property type="match status" value="1"/>
</dbReference>
<organism evidence="2 3">
    <name type="scientific">Mycobacterium florentinum</name>
    <dbReference type="NCBI Taxonomy" id="292462"/>
    <lineage>
        <taxon>Bacteria</taxon>
        <taxon>Bacillati</taxon>
        <taxon>Actinomycetota</taxon>
        <taxon>Actinomycetes</taxon>
        <taxon>Mycobacteriales</taxon>
        <taxon>Mycobacteriaceae</taxon>
        <taxon>Mycobacterium</taxon>
        <taxon>Mycobacterium simiae complex</taxon>
    </lineage>
</organism>